<dbReference type="Proteomes" id="UP001597192">
    <property type="component" value="Unassembled WGS sequence"/>
</dbReference>
<feature type="transmembrane region" description="Helical" evidence="1">
    <location>
        <begin position="78"/>
        <end position="102"/>
    </location>
</feature>
<feature type="transmembrane region" description="Helical" evidence="1">
    <location>
        <begin position="51"/>
        <end position="71"/>
    </location>
</feature>
<reference evidence="3" key="1">
    <citation type="journal article" date="2019" name="Int. J. Syst. Evol. Microbiol.">
        <title>The Global Catalogue of Microorganisms (GCM) 10K type strain sequencing project: providing services to taxonomists for standard genome sequencing and annotation.</title>
        <authorList>
            <consortium name="The Broad Institute Genomics Platform"/>
            <consortium name="The Broad Institute Genome Sequencing Center for Infectious Disease"/>
            <person name="Wu L."/>
            <person name="Ma J."/>
        </authorList>
    </citation>
    <scope>NUCLEOTIDE SEQUENCE [LARGE SCALE GENOMIC DNA]</scope>
    <source>
        <strain evidence="3">CCM 8947</strain>
    </source>
</reference>
<keyword evidence="1" id="KW-0472">Membrane</keyword>
<dbReference type="RefSeq" id="WP_125698544.1">
    <property type="nucleotide sequence ID" value="NZ_JBHTOG010000058.1"/>
</dbReference>
<evidence type="ECO:0000313" key="2">
    <source>
        <dbReference type="EMBL" id="MFD1433139.1"/>
    </source>
</evidence>
<organism evidence="2 3">
    <name type="scientific">Lacticaseibacillus yichunensis</name>
    <dbReference type="NCBI Taxonomy" id="2486015"/>
    <lineage>
        <taxon>Bacteria</taxon>
        <taxon>Bacillati</taxon>
        <taxon>Bacillota</taxon>
        <taxon>Bacilli</taxon>
        <taxon>Lactobacillales</taxon>
        <taxon>Lactobacillaceae</taxon>
        <taxon>Lacticaseibacillus</taxon>
    </lineage>
</organism>
<dbReference type="EMBL" id="JBHTOG010000058">
    <property type="protein sequence ID" value="MFD1433139.1"/>
    <property type="molecule type" value="Genomic_DNA"/>
</dbReference>
<dbReference type="InterPro" id="IPR006938">
    <property type="entry name" value="DUF624"/>
</dbReference>
<gene>
    <name evidence="2" type="ORF">ACFQ47_10740</name>
</gene>
<accession>A0ABW4CQJ0</accession>
<feature type="transmembrane region" description="Helical" evidence="1">
    <location>
        <begin position="147"/>
        <end position="164"/>
    </location>
</feature>
<keyword evidence="1" id="KW-0812">Transmembrane</keyword>
<keyword evidence="1" id="KW-1133">Transmembrane helix</keyword>
<proteinExistence type="predicted"/>
<name>A0ABW4CQJ0_9LACO</name>
<dbReference type="Pfam" id="PF04854">
    <property type="entry name" value="DUF624"/>
    <property type="match status" value="1"/>
</dbReference>
<protein>
    <submittedName>
        <fullName evidence="2">DUF624 domain-containing protein</fullName>
    </submittedName>
</protein>
<evidence type="ECO:0000256" key="1">
    <source>
        <dbReference type="SAM" id="Phobius"/>
    </source>
</evidence>
<comment type="caution">
    <text evidence="2">The sequence shown here is derived from an EMBL/GenBank/DDBJ whole genome shotgun (WGS) entry which is preliminary data.</text>
</comment>
<sequence length="184" mass="21358">MLIFVLLTVNVFPTLTALFSMFRQVREDDVLTDWLKKFWLAYRQDWRHNWLLAGLFTLVSAVLTFDLLYVTAYQMPRFFAYIVGGLLALVVVLFLTCALLQASYQLSIKDLLWDAVYLPIRHLPRMLAVLVLVIGFFVITKATNWPLLQSTFAGLIALTAYWMLHPLLIQQEEQQNRGATDEQR</sequence>
<keyword evidence="3" id="KW-1185">Reference proteome</keyword>
<evidence type="ECO:0000313" key="3">
    <source>
        <dbReference type="Proteomes" id="UP001597192"/>
    </source>
</evidence>
<feature type="transmembrane region" description="Helical" evidence="1">
    <location>
        <begin position="122"/>
        <end position="140"/>
    </location>
</feature>